<dbReference type="Gene3D" id="3.90.180.10">
    <property type="entry name" value="Medium-chain alcohol dehydrogenases, catalytic domain"/>
    <property type="match status" value="1"/>
</dbReference>
<feature type="domain" description="Enoyl reductase (ER)" evidence="3">
    <location>
        <begin position="25"/>
        <end position="336"/>
    </location>
</feature>
<dbReference type="eggNOG" id="COG0604">
    <property type="taxonomic scope" value="Bacteria"/>
</dbReference>
<dbReference type="Pfam" id="PF08240">
    <property type="entry name" value="ADH_N"/>
    <property type="match status" value="1"/>
</dbReference>
<dbReference type="InterPro" id="IPR036291">
    <property type="entry name" value="NAD(P)-bd_dom_sf"/>
</dbReference>
<evidence type="ECO:0000256" key="1">
    <source>
        <dbReference type="ARBA" id="ARBA00022857"/>
    </source>
</evidence>
<sequence>MGNTLALNQQRWIDTMQALVVTQFGETPAMQIETRVIPQAKPGYSLLKMHAATVNPLSNQIRLGAVPTAQAPLVLSNDGSGTVVSSEKFTDGQQVAVYGGGSLGITEDGLQQEYALVANKWIVPLPEGVSLDDAAALPINYVSAYQAIHRVGQLQPGQVALVSGATGSLGHALIQLINVMGAVPIAIVSTSAKVANAARSGAHAVIDLSAHNLIEQAHELTNGKGADFAFDTVAGELLGPMLKSLKTRGTLVAIGFAGGVTPAIDIVDVVVHEKKLLGFDAHLETDADVATTFDELNRLLVLNKIKPRIDSKFPLAEYHQAYSHLMSRKAQGTILLTFNSSQE</sequence>
<reference evidence="4 5" key="1">
    <citation type="submission" date="2014-06" db="EMBL/GenBank/DDBJ databases">
        <title>Shewanella sp. YQH10.</title>
        <authorList>
            <person name="Liu Y."/>
            <person name="Zeng R."/>
        </authorList>
    </citation>
    <scope>NUCLEOTIDE SEQUENCE [LARGE SCALE GENOMIC DNA]</scope>
    <source>
        <strain evidence="4 5">YQH10</strain>
    </source>
</reference>
<dbReference type="SMART" id="SM00829">
    <property type="entry name" value="PKS_ER"/>
    <property type="match status" value="1"/>
</dbReference>
<evidence type="ECO:0000259" key="3">
    <source>
        <dbReference type="SMART" id="SM00829"/>
    </source>
</evidence>
<protein>
    <submittedName>
        <fullName evidence="4">Quinone oxidoreductase</fullName>
    </submittedName>
</protein>
<proteinExistence type="predicted"/>
<dbReference type="PANTHER" id="PTHR48106">
    <property type="entry name" value="QUINONE OXIDOREDUCTASE PIG3-RELATED"/>
    <property type="match status" value="1"/>
</dbReference>
<dbReference type="InterPro" id="IPR013154">
    <property type="entry name" value="ADH-like_N"/>
</dbReference>
<dbReference type="EMBL" id="JPEO01000002">
    <property type="protein sequence ID" value="KFZ38701.1"/>
    <property type="molecule type" value="Genomic_DNA"/>
</dbReference>
<name>A0A094K202_9GAMM</name>
<evidence type="ECO:0000313" key="4">
    <source>
        <dbReference type="EMBL" id="KFZ38701.1"/>
    </source>
</evidence>
<dbReference type="AlphaFoldDB" id="A0A094K202"/>
<dbReference type="GO" id="GO:0016651">
    <property type="term" value="F:oxidoreductase activity, acting on NAD(P)H"/>
    <property type="evidence" value="ECO:0007669"/>
    <property type="project" value="TreeGrafter"/>
</dbReference>
<keyword evidence="2" id="KW-0560">Oxidoreductase</keyword>
<dbReference type="SUPFAM" id="SSF50129">
    <property type="entry name" value="GroES-like"/>
    <property type="match status" value="1"/>
</dbReference>
<dbReference type="GO" id="GO:0070402">
    <property type="term" value="F:NADPH binding"/>
    <property type="evidence" value="ECO:0007669"/>
    <property type="project" value="TreeGrafter"/>
</dbReference>
<keyword evidence="1" id="KW-0521">NADP</keyword>
<evidence type="ECO:0000313" key="5">
    <source>
        <dbReference type="Proteomes" id="UP000029264"/>
    </source>
</evidence>
<dbReference type="InterPro" id="IPR013149">
    <property type="entry name" value="ADH-like_C"/>
</dbReference>
<dbReference type="Proteomes" id="UP000029264">
    <property type="component" value="Unassembled WGS sequence"/>
</dbReference>
<dbReference type="Pfam" id="PF00107">
    <property type="entry name" value="ADH_zinc_N"/>
    <property type="match status" value="1"/>
</dbReference>
<dbReference type="SUPFAM" id="SSF51735">
    <property type="entry name" value="NAD(P)-binding Rossmann-fold domains"/>
    <property type="match status" value="1"/>
</dbReference>
<dbReference type="InterPro" id="IPR011032">
    <property type="entry name" value="GroES-like_sf"/>
</dbReference>
<comment type="caution">
    <text evidence="4">The sequence shown here is derived from an EMBL/GenBank/DDBJ whole genome shotgun (WGS) entry which is preliminary data.</text>
</comment>
<gene>
    <name evidence="4" type="ORF">HR45_04570</name>
</gene>
<keyword evidence="5" id="KW-1185">Reference proteome</keyword>
<organism evidence="4 5">
    <name type="scientific">Shewanella mangrovi</name>
    <dbReference type="NCBI Taxonomy" id="1515746"/>
    <lineage>
        <taxon>Bacteria</taxon>
        <taxon>Pseudomonadati</taxon>
        <taxon>Pseudomonadota</taxon>
        <taxon>Gammaproteobacteria</taxon>
        <taxon>Alteromonadales</taxon>
        <taxon>Shewanellaceae</taxon>
        <taxon>Shewanella</taxon>
    </lineage>
</organism>
<dbReference type="InterPro" id="IPR020843">
    <property type="entry name" value="ER"/>
</dbReference>
<dbReference type="PANTHER" id="PTHR48106:SF18">
    <property type="entry name" value="QUINONE OXIDOREDUCTASE PIG3"/>
    <property type="match status" value="1"/>
</dbReference>
<evidence type="ECO:0000256" key="2">
    <source>
        <dbReference type="ARBA" id="ARBA00023002"/>
    </source>
</evidence>
<accession>A0A094K202</accession>
<dbReference type="Gene3D" id="3.40.50.720">
    <property type="entry name" value="NAD(P)-binding Rossmann-like Domain"/>
    <property type="match status" value="1"/>
</dbReference>
<dbReference type="STRING" id="1515746.HR45_04570"/>